<accession>A0A934VLU7</accession>
<sequence>MTAKIFSLLALGSVVTHGQTVLSNNFEMGTEGWGTDDHSVSQSAGVLVVADNGGVGATRAFSDFDSPVSLLVGQQLQFSAEVFFTSSGAGVARALTIGLSNGEGATAYINRISAGADPYEEGHYTHASFNGGANNLLAGGTALGTDSGVSSIRTNTSAGDGYSHTITFTLARTGLTELELTTTAEIGNGSVRSFTHADAAASDFTFSRVDVGTFGNSDYDFNLDDVTVSVMPIPEPSTALLAAVCFPAILLRRRK</sequence>
<evidence type="ECO:0000313" key="1">
    <source>
        <dbReference type="EMBL" id="MBK1833612.1"/>
    </source>
</evidence>
<comment type="caution">
    <text evidence="1">The sequence shown here is derived from an EMBL/GenBank/DDBJ whole genome shotgun (WGS) entry which is preliminary data.</text>
</comment>
<evidence type="ECO:0000313" key="2">
    <source>
        <dbReference type="Proteomes" id="UP000604083"/>
    </source>
</evidence>
<protein>
    <submittedName>
        <fullName evidence="1">Uncharacterized protein</fullName>
    </submittedName>
</protein>
<organism evidence="1 2">
    <name type="scientific">Roseibacillus ishigakijimensis</name>
    <dbReference type="NCBI Taxonomy" id="454146"/>
    <lineage>
        <taxon>Bacteria</taxon>
        <taxon>Pseudomonadati</taxon>
        <taxon>Verrucomicrobiota</taxon>
        <taxon>Verrucomicrobiia</taxon>
        <taxon>Verrucomicrobiales</taxon>
        <taxon>Verrucomicrobiaceae</taxon>
        <taxon>Roseibacillus</taxon>
    </lineage>
</organism>
<dbReference type="RefSeq" id="WP_200391047.1">
    <property type="nucleotide sequence ID" value="NZ_JAENIO010000011.1"/>
</dbReference>
<dbReference type="EMBL" id="JAENIO010000011">
    <property type="protein sequence ID" value="MBK1833612.1"/>
    <property type="molecule type" value="Genomic_DNA"/>
</dbReference>
<proteinExistence type="predicted"/>
<dbReference type="AlphaFoldDB" id="A0A934VLU7"/>
<gene>
    <name evidence="1" type="ORF">JIN78_06015</name>
</gene>
<dbReference type="Proteomes" id="UP000604083">
    <property type="component" value="Unassembled WGS sequence"/>
</dbReference>
<name>A0A934VLU7_9BACT</name>
<reference evidence="1" key="1">
    <citation type="submission" date="2021-01" db="EMBL/GenBank/DDBJ databases">
        <title>Modified the classification status of verrucomicrobia.</title>
        <authorList>
            <person name="Feng X."/>
        </authorList>
    </citation>
    <scope>NUCLEOTIDE SEQUENCE</scope>
    <source>
        <strain evidence="1">KCTC 12986</strain>
    </source>
</reference>
<keyword evidence="2" id="KW-1185">Reference proteome</keyword>